<evidence type="ECO:0000256" key="1">
    <source>
        <dbReference type="ARBA" id="ARBA00005417"/>
    </source>
</evidence>
<dbReference type="InterPro" id="IPR015854">
    <property type="entry name" value="ABC_transpr_LolD-like"/>
</dbReference>
<proteinExistence type="inferred from homology"/>
<dbReference type="Pfam" id="PF00005">
    <property type="entry name" value="ABC_tran"/>
    <property type="match status" value="1"/>
</dbReference>
<organism evidence="6 7">
    <name type="scientific">Candidatus Filomicrobium marinum</name>
    <dbReference type="NCBI Taxonomy" id="1608628"/>
    <lineage>
        <taxon>Bacteria</taxon>
        <taxon>Pseudomonadati</taxon>
        <taxon>Pseudomonadota</taxon>
        <taxon>Alphaproteobacteria</taxon>
        <taxon>Hyphomicrobiales</taxon>
        <taxon>Hyphomicrobiaceae</taxon>
        <taxon>Filomicrobium</taxon>
    </lineage>
</organism>
<keyword evidence="3" id="KW-0547">Nucleotide-binding</keyword>
<keyword evidence="4 6" id="KW-0067">ATP-binding</keyword>
<reference evidence="7" key="1">
    <citation type="submission" date="2015-02" db="EMBL/GenBank/DDBJ databases">
        <authorList>
            <person name="Chooi Y.-H."/>
        </authorList>
    </citation>
    <scope>NUCLEOTIDE SEQUENCE [LARGE SCALE GENOMIC DNA]</scope>
    <source>
        <strain evidence="7">strain Y</strain>
    </source>
</reference>
<dbReference type="GO" id="GO:0005886">
    <property type="term" value="C:plasma membrane"/>
    <property type="evidence" value="ECO:0007669"/>
    <property type="project" value="TreeGrafter"/>
</dbReference>
<evidence type="ECO:0000259" key="5">
    <source>
        <dbReference type="PROSITE" id="PS50893"/>
    </source>
</evidence>
<keyword evidence="7" id="KW-1185">Reference proteome</keyword>
<evidence type="ECO:0000313" key="6">
    <source>
        <dbReference type="EMBL" id="CPR22086.1"/>
    </source>
</evidence>
<dbReference type="KEGG" id="fil:BN1229_v1_2396"/>
<accession>A0A0D6JJI3</accession>
<gene>
    <name evidence="6" type="ORF">YBN1229_v1_3519</name>
</gene>
<dbReference type="EMBL" id="LN829119">
    <property type="protein sequence ID" value="CPR22086.1"/>
    <property type="molecule type" value="Genomic_DNA"/>
</dbReference>
<dbReference type="InterPro" id="IPR003439">
    <property type="entry name" value="ABC_transporter-like_ATP-bd"/>
</dbReference>
<dbReference type="SUPFAM" id="SSF52540">
    <property type="entry name" value="P-loop containing nucleoside triphosphate hydrolases"/>
    <property type="match status" value="1"/>
</dbReference>
<dbReference type="OrthoDB" id="9787227at2"/>
<dbReference type="AlphaFoldDB" id="A0A0D6JJI3"/>
<keyword evidence="2" id="KW-0813">Transport</keyword>
<feature type="domain" description="ABC transporter" evidence="5">
    <location>
        <begin position="22"/>
        <end position="244"/>
    </location>
</feature>
<dbReference type="SMART" id="SM00382">
    <property type="entry name" value="AAA"/>
    <property type="match status" value="1"/>
</dbReference>
<dbReference type="PANTHER" id="PTHR24220:SF659">
    <property type="entry name" value="TRANSPORTER, PUTATIVE-RELATED"/>
    <property type="match status" value="1"/>
</dbReference>
<protein>
    <submittedName>
        <fullName evidence="6">ABC transporter ATP-binding protein</fullName>
    </submittedName>
</protein>
<dbReference type="PROSITE" id="PS00211">
    <property type="entry name" value="ABC_TRANSPORTER_1"/>
    <property type="match status" value="1"/>
</dbReference>
<dbReference type="CDD" id="cd03255">
    <property type="entry name" value="ABC_MJ0796_LolCDE_FtsE"/>
    <property type="match status" value="1"/>
</dbReference>
<evidence type="ECO:0000313" key="7">
    <source>
        <dbReference type="Proteomes" id="UP000033187"/>
    </source>
</evidence>
<dbReference type="GO" id="GO:0005524">
    <property type="term" value="F:ATP binding"/>
    <property type="evidence" value="ECO:0007669"/>
    <property type="project" value="UniProtKB-KW"/>
</dbReference>
<evidence type="ECO:0000256" key="2">
    <source>
        <dbReference type="ARBA" id="ARBA00022448"/>
    </source>
</evidence>
<comment type="similarity">
    <text evidence="1">Belongs to the ABC transporter superfamily.</text>
</comment>
<dbReference type="InterPro" id="IPR017911">
    <property type="entry name" value="MacB-like_ATP-bd"/>
</dbReference>
<dbReference type="GO" id="GO:0022857">
    <property type="term" value="F:transmembrane transporter activity"/>
    <property type="evidence" value="ECO:0007669"/>
    <property type="project" value="TreeGrafter"/>
</dbReference>
<dbReference type="InterPro" id="IPR027417">
    <property type="entry name" value="P-loop_NTPase"/>
</dbReference>
<dbReference type="InterPro" id="IPR003593">
    <property type="entry name" value="AAA+_ATPase"/>
</dbReference>
<dbReference type="KEGG" id="fiy:BN1229_v1_3519"/>
<name>A0A0D6JJI3_9HYPH</name>
<dbReference type="PANTHER" id="PTHR24220">
    <property type="entry name" value="IMPORT ATP-BINDING PROTEIN"/>
    <property type="match status" value="1"/>
</dbReference>
<dbReference type="PROSITE" id="PS50893">
    <property type="entry name" value="ABC_TRANSPORTER_2"/>
    <property type="match status" value="1"/>
</dbReference>
<dbReference type="InterPro" id="IPR017871">
    <property type="entry name" value="ABC_transporter-like_CS"/>
</dbReference>
<dbReference type="Proteomes" id="UP000033187">
    <property type="component" value="Chromosome 1"/>
</dbReference>
<dbReference type="Gene3D" id="3.40.50.300">
    <property type="entry name" value="P-loop containing nucleotide triphosphate hydrolases"/>
    <property type="match status" value="1"/>
</dbReference>
<dbReference type="GO" id="GO:0016887">
    <property type="term" value="F:ATP hydrolysis activity"/>
    <property type="evidence" value="ECO:0007669"/>
    <property type="project" value="InterPro"/>
</dbReference>
<evidence type="ECO:0000256" key="4">
    <source>
        <dbReference type="ARBA" id="ARBA00022840"/>
    </source>
</evidence>
<sequence length="246" mass="25802">MPDTAQTRVLDLSQNGGPAPIVEMSGLKISYRTGGMSFTVLDIDELALPAGLSIGLSGPSGCGKSTLLNLCAGLLRPTVGSIRVDGEELTGLGQGALDRFRAKKIGYVFQGFNLIPALSALGNVELPMRLSGSMPASLRRARAQELLDRVGLGTKARQKPNQLSFGQMQRVGIARAIAGHPRLLLADEPTASLEPGLGLSIVRLLIAVAKENSATLVVATHDPAVLTELDHTLTMSAINRAMEVSS</sequence>
<evidence type="ECO:0000256" key="3">
    <source>
        <dbReference type="ARBA" id="ARBA00022741"/>
    </source>
</evidence>